<keyword evidence="1" id="KW-0732">Signal</keyword>
<dbReference type="Proteomes" id="UP000055590">
    <property type="component" value="Chromosome"/>
</dbReference>
<dbReference type="InterPro" id="IPR007372">
    <property type="entry name" value="Lipid/polyisoprenoid-bd_YceI"/>
</dbReference>
<dbReference type="RefSeq" id="WP_050727229.1">
    <property type="nucleotide sequence ID" value="NZ_CP012332.1"/>
</dbReference>
<dbReference type="AlphaFoldDB" id="A0A0K1PI11"/>
<evidence type="ECO:0000259" key="2">
    <source>
        <dbReference type="SMART" id="SM00867"/>
    </source>
</evidence>
<dbReference type="Gene3D" id="2.40.128.110">
    <property type="entry name" value="Lipid/polyisoprenoid-binding, YceI-like"/>
    <property type="match status" value="1"/>
</dbReference>
<feature type="chain" id="PRO_5005465502" description="Lipid/polyisoprenoid-binding YceI-like domain-containing protein" evidence="1">
    <location>
        <begin position="22"/>
        <end position="181"/>
    </location>
</feature>
<dbReference type="PANTHER" id="PTHR34406">
    <property type="entry name" value="PROTEIN YCEI"/>
    <property type="match status" value="1"/>
</dbReference>
<accession>A0A0K1PI11</accession>
<evidence type="ECO:0000313" key="3">
    <source>
        <dbReference type="EMBL" id="AKU93165.1"/>
    </source>
</evidence>
<protein>
    <recommendedName>
        <fullName evidence="2">Lipid/polyisoprenoid-binding YceI-like domain-containing protein</fullName>
    </recommendedName>
</protein>
<dbReference type="SMART" id="SM00867">
    <property type="entry name" value="YceI"/>
    <property type="match status" value="1"/>
</dbReference>
<evidence type="ECO:0000256" key="1">
    <source>
        <dbReference type="SAM" id="SignalP"/>
    </source>
</evidence>
<dbReference type="STRING" id="1391653.AKJ08_3552"/>
<feature type="signal peptide" evidence="1">
    <location>
        <begin position="1"/>
        <end position="21"/>
    </location>
</feature>
<name>A0A0K1PI11_9BACT</name>
<dbReference type="InterPro" id="IPR036761">
    <property type="entry name" value="TTHA0802/YceI-like_sf"/>
</dbReference>
<proteinExistence type="predicted"/>
<dbReference type="Pfam" id="PF04264">
    <property type="entry name" value="YceI"/>
    <property type="match status" value="1"/>
</dbReference>
<dbReference type="OrthoDB" id="116832at2"/>
<dbReference type="EMBL" id="CP012332">
    <property type="protein sequence ID" value="AKU93165.1"/>
    <property type="molecule type" value="Genomic_DNA"/>
</dbReference>
<dbReference type="KEGG" id="vin:AKJ08_3552"/>
<evidence type="ECO:0000313" key="4">
    <source>
        <dbReference type="Proteomes" id="UP000055590"/>
    </source>
</evidence>
<feature type="domain" description="Lipid/polyisoprenoid-binding YceI-like" evidence="2">
    <location>
        <begin position="24"/>
        <end position="179"/>
    </location>
</feature>
<dbReference type="SUPFAM" id="SSF101874">
    <property type="entry name" value="YceI-like"/>
    <property type="match status" value="1"/>
</dbReference>
<sequence length="181" mass="19393">MRRLELFVGLLIVTLCSTALAEPTKESVASGSEVSFVAKITGGSFVAKTEKVSGSLAVDREQKRISGTIVVQAGSFSSGLGMRDNHMRDKYLEAEKFETLVFTAADQPFDPEEGKPSKVQGTLTVKGMSQPVTVDVKLDAGTANATFQVDVTKFGIPQPSFAVVKMDPIVEATVKLVLKHE</sequence>
<reference evidence="3 4" key="1">
    <citation type="submission" date="2015-08" db="EMBL/GenBank/DDBJ databases">
        <authorList>
            <person name="Babu N.S."/>
            <person name="Beckwith C.J."/>
            <person name="Beseler K.G."/>
            <person name="Brison A."/>
            <person name="Carone J.V."/>
            <person name="Caskin T.P."/>
            <person name="Diamond M."/>
            <person name="Durham M.E."/>
            <person name="Foxe J.M."/>
            <person name="Go M."/>
            <person name="Henderson B.A."/>
            <person name="Jones I.B."/>
            <person name="McGettigan J.A."/>
            <person name="Micheletti S.J."/>
            <person name="Nasrallah M.E."/>
            <person name="Ortiz D."/>
            <person name="Piller C.R."/>
            <person name="Privatt S.R."/>
            <person name="Schneider S.L."/>
            <person name="Sharp S."/>
            <person name="Smith T.C."/>
            <person name="Stanton J.D."/>
            <person name="Ullery H.E."/>
            <person name="Wilson R.J."/>
            <person name="Serrano M.G."/>
            <person name="Buck G."/>
            <person name="Lee V."/>
            <person name="Wang Y."/>
            <person name="Carvalho R."/>
            <person name="Voegtly L."/>
            <person name="Shi R."/>
            <person name="Duckworth R."/>
            <person name="Johnson A."/>
            <person name="Loviza R."/>
            <person name="Walstead R."/>
            <person name="Shah Z."/>
            <person name="Kiflezghi M."/>
            <person name="Wade K."/>
            <person name="Ball S.L."/>
            <person name="Bradley K.W."/>
            <person name="Asai D.J."/>
            <person name="Bowman C.A."/>
            <person name="Russell D.A."/>
            <person name="Pope W.H."/>
            <person name="Jacobs-Sera D."/>
            <person name="Hendrix R.W."/>
            <person name="Hatfull G.F."/>
        </authorList>
    </citation>
    <scope>NUCLEOTIDE SEQUENCE [LARGE SCALE GENOMIC DNA]</scope>
    <source>
        <strain evidence="3 4">DSM 27710</strain>
    </source>
</reference>
<gene>
    <name evidence="3" type="ORF">AKJ08_3552</name>
</gene>
<dbReference type="PANTHER" id="PTHR34406:SF1">
    <property type="entry name" value="PROTEIN YCEI"/>
    <property type="match status" value="1"/>
</dbReference>
<keyword evidence="4" id="KW-1185">Reference proteome</keyword>
<organism evidence="3 4">
    <name type="scientific">Vulgatibacter incomptus</name>
    <dbReference type="NCBI Taxonomy" id="1391653"/>
    <lineage>
        <taxon>Bacteria</taxon>
        <taxon>Pseudomonadati</taxon>
        <taxon>Myxococcota</taxon>
        <taxon>Myxococcia</taxon>
        <taxon>Myxococcales</taxon>
        <taxon>Cystobacterineae</taxon>
        <taxon>Vulgatibacteraceae</taxon>
        <taxon>Vulgatibacter</taxon>
    </lineage>
</organism>